<feature type="domain" description="Peptidase M28" evidence="2">
    <location>
        <begin position="102"/>
        <end position="301"/>
    </location>
</feature>
<proteinExistence type="predicted"/>
<evidence type="ECO:0000313" key="3">
    <source>
        <dbReference type="EMBL" id="GLC27875.1"/>
    </source>
</evidence>
<dbReference type="PANTHER" id="PTHR12147:SF26">
    <property type="entry name" value="PEPTIDASE M28 DOMAIN-CONTAINING PROTEIN"/>
    <property type="match status" value="1"/>
</dbReference>
<dbReference type="InterPro" id="IPR007484">
    <property type="entry name" value="Peptidase_M28"/>
</dbReference>
<gene>
    <name evidence="3" type="ORF">rosag_43880</name>
</gene>
<dbReference type="RefSeq" id="WP_284352304.1">
    <property type="nucleotide sequence ID" value="NZ_BRXS01000007.1"/>
</dbReference>
<keyword evidence="3" id="KW-0031">Aminopeptidase</keyword>
<feature type="region of interest" description="Disordered" evidence="1">
    <location>
        <begin position="315"/>
        <end position="336"/>
    </location>
</feature>
<dbReference type="Gene3D" id="3.40.630.10">
    <property type="entry name" value="Zn peptidases"/>
    <property type="match status" value="1"/>
</dbReference>
<dbReference type="GO" id="GO:0008235">
    <property type="term" value="F:metalloexopeptidase activity"/>
    <property type="evidence" value="ECO:0007669"/>
    <property type="project" value="InterPro"/>
</dbReference>
<name>A0AA37Q7A5_9BACT</name>
<organism evidence="3 4">
    <name type="scientific">Roseisolibacter agri</name>
    <dbReference type="NCBI Taxonomy" id="2014610"/>
    <lineage>
        <taxon>Bacteria</taxon>
        <taxon>Pseudomonadati</taxon>
        <taxon>Gemmatimonadota</taxon>
        <taxon>Gemmatimonadia</taxon>
        <taxon>Gemmatimonadales</taxon>
        <taxon>Gemmatimonadaceae</taxon>
        <taxon>Roseisolibacter</taxon>
    </lineage>
</organism>
<dbReference type="Proteomes" id="UP001161325">
    <property type="component" value="Unassembled WGS sequence"/>
</dbReference>
<dbReference type="GO" id="GO:0004177">
    <property type="term" value="F:aminopeptidase activity"/>
    <property type="evidence" value="ECO:0007669"/>
    <property type="project" value="UniProtKB-KW"/>
</dbReference>
<evidence type="ECO:0000259" key="2">
    <source>
        <dbReference type="Pfam" id="PF04389"/>
    </source>
</evidence>
<keyword evidence="3" id="KW-0378">Hydrolase</keyword>
<keyword evidence="3" id="KW-0645">Protease</keyword>
<dbReference type="Pfam" id="PF04389">
    <property type="entry name" value="Peptidase_M28"/>
    <property type="match status" value="1"/>
</dbReference>
<comment type="caution">
    <text evidence="3">The sequence shown here is derived from an EMBL/GenBank/DDBJ whole genome shotgun (WGS) entry which is preliminary data.</text>
</comment>
<protein>
    <submittedName>
        <fullName evidence="3">Aminopeptidase</fullName>
    </submittedName>
</protein>
<dbReference type="EMBL" id="BRXS01000007">
    <property type="protein sequence ID" value="GLC27875.1"/>
    <property type="molecule type" value="Genomic_DNA"/>
</dbReference>
<evidence type="ECO:0000313" key="4">
    <source>
        <dbReference type="Proteomes" id="UP001161325"/>
    </source>
</evidence>
<dbReference type="GO" id="GO:0006508">
    <property type="term" value="P:proteolysis"/>
    <property type="evidence" value="ECO:0007669"/>
    <property type="project" value="InterPro"/>
</dbReference>
<evidence type="ECO:0000256" key="1">
    <source>
        <dbReference type="SAM" id="MobiDB-lite"/>
    </source>
</evidence>
<accession>A0AA37Q7A5</accession>
<keyword evidence="4" id="KW-1185">Reference proteome</keyword>
<dbReference type="PANTHER" id="PTHR12147">
    <property type="entry name" value="METALLOPEPTIDASE M28 FAMILY MEMBER"/>
    <property type="match status" value="1"/>
</dbReference>
<sequence length="336" mass="35166">MGAPSGTSDRVSAADVQELVSALAADSMEGRATGRPGSMRAARLIAERFARYGVKAAGDSGYVQRVPMVATVGRNGRPAVALAPSFAALDTVAAGRRLVGGNVLAILEGSDPVLRDSAILVGAHYDHLGIGAPVDGDSIFNGADDDASGTAAVMLVARALASGPRPKRTIVFGAFTGEEVGLVGTRWYIRNPAVPLARTVADFEIEMIGRPDSLAGGAGKAWLTGYDRSTMGERLAAAGIPLVADPRPAQNFFQRSDNIAFAYLGIPAHTISTFNLHGDYHTVNDEADRLDYAHMARVVESTIRAVRLLADGAAPQWKPGQKPEAPAGMRERLGIP</sequence>
<dbReference type="InterPro" id="IPR045175">
    <property type="entry name" value="M28_fam"/>
</dbReference>
<dbReference type="SUPFAM" id="SSF53187">
    <property type="entry name" value="Zn-dependent exopeptidases"/>
    <property type="match status" value="1"/>
</dbReference>
<reference evidence="3" key="1">
    <citation type="submission" date="2022-08" db="EMBL/GenBank/DDBJ databases">
        <title>Draft genome sequencing of Roseisolibacter agri AW1220.</title>
        <authorList>
            <person name="Tobiishi Y."/>
            <person name="Tonouchi A."/>
        </authorList>
    </citation>
    <scope>NUCLEOTIDE SEQUENCE</scope>
    <source>
        <strain evidence="3">AW1220</strain>
    </source>
</reference>
<dbReference type="AlphaFoldDB" id="A0AA37Q7A5"/>